<gene>
    <name evidence="6" type="ORF">GB928_015445</name>
</gene>
<sequence length="313" mass="33580">MRNLSLVHLNGLRALEAVGRLGSLQAAAEELGVTVGAVSQQVIRAEEQLGRAIFDRTNRGLAQTAFGAPFLARLSAGFGQISEAVATTQRRDDAILTISVAPIFASRWLIHRIDRFAAAHPDISLRIEATTTLVDLARSDVDLGIRVGPGTWPDVRAEFLIPQVMFPVCAPVLAEKIKTPDDLATQPAVIDGNDQFTWERWLKAAGLDIPAPKARHVFSDASLCLDAALAGQGVLLAWPVLASWALKEGRLVAPFPLRVETGNGYYFVTAPGVPEPRKVSIFKRWLRAAIAEDEDGFAGAVIPALSPASPSSP</sequence>
<evidence type="ECO:0000313" key="7">
    <source>
        <dbReference type="Proteomes" id="UP001177080"/>
    </source>
</evidence>
<feature type="domain" description="HTH lysR-type" evidence="5">
    <location>
        <begin position="7"/>
        <end position="64"/>
    </location>
</feature>
<keyword evidence="7" id="KW-1185">Reference proteome</keyword>
<dbReference type="InterPro" id="IPR058163">
    <property type="entry name" value="LysR-type_TF_proteobact-type"/>
</dbReference>
<dbReference type="Proteomes" id="UP001177080">
    <property type="component" value="Unassembled WGS sequence"/>
</dbReference>
<evidence type="ECO:0000256" key="3">
    <source>
        <dbReference type="ARBA" id="ARBA00023125"/>
    </source>
</evidence>
<dbReference type="Gene3D" id="1.10.10.10">
    <property type="entry name" value="Winged helix-like DNA-binding domain superfamily/Winged helix DNA-binding domain"/>
    <property type="match status" value="1"/>
</dbReference>
<dbReference type="InterPro" id="IPR036388">
    <property type="entry name" value="WH-like_DNA-bd_sf"/>
</dbReference>
<dbReference type="InterPro" id="IPR036390">
    <property type="entry name" value="WH_DNA-bd_sf"/>
</dbReference>
<organism evidence="6 7">
    <name type="scientific">Shinella curvata</name>
    <dbReference type="NCBI Taxonomy" id="1817964"/>
    <lineage>
        <taxon>Bacteria</taxon>
        <taxon>Pseudomonadati</taxon>
        <taxon>Pseudomonadota</taxon>
        <taxon>Alphaproteobacteria</taxon>
        <taxon>Hyphomicrobiales</taxon>
        <taxon>Rhizobiaceae</taxon>
        <taxon>Shinella</taxon>
    </lineage>
</organism>
<evidence type="ECO:0000256" key="2">
    <source>
        <dbReference type="ARBA" id="ARBA00023015"/>
    </source>
</evidence>
<dbReference type="CDD" id="cd08432">
    <property type="entry name" value="PBP2_GcdR_TrpI_HvrB_AmpR_like"/>
    <property type="match status" value="1"/>
</dbReference>
<dbReference type="EMBL" id="WHSC02000006">
    <property type="protein sequence ID" value="MDO6122585.1"/>
    <property type="molecule type" value="Genomic_DNA"/>
</dbReference>
<dbReference type="SUPFAM" id="SSF46785">
    <property type="entry name" value="Winged helix' DNA-binding domain"/>
    <property type="match status" value="1"/>
</dbReference>
<dbReference type="PANTHER" id="PTHR30537">
    <property type="entry name" value="HTH-TYPE TRANSCRIPTIONAL REGULATOR"/>
    <property type="match status" value="1"/>
</dbReference>
<keyword evidence="4" id="KW-0804">Transcription</keyword>
<protein>
    <submittedName>
        <fullName evidence="6">LysR substrate-binding domain-containing protein</fullName>
    </submittedName>
</protein>
<evidence type="ECO:0000313" key="6">
    <source>
        <dbReference type="EMBL" id="MDO6122585.1"/>
    </source>
</evidence>
<dbReference type="InterPro" id="IPR005119">
    <property type="entry name" value="LysR_subst-bd"/>
</dbReference>
<dbReference type="SUPFAM" id="SSF53850">
    <property type="entry name" value="Periplasmic binding protein-like II"/>
    <property type="match status" value="1"/>
</dbReference>
<dbReference type="InterPro" id="IPR000847">
    <property type="entry name" value="LysR_HTH_N"/>
</dbReference>
<dbReference type="Pfam" id="PF03466">
    <property type="entry name" value="LysR_substrate"/>
    <property type="match status" value="1"/>
</dbReference>
<comment type="caution">
    <text evidence="6">The sequence shown here is derived from an EMBL/GenBank/DDBJ whole genome shotgun (WGS) entry which is preliminary data.</text>
</comment>
<dbReference type="PANTHER" id="PTHR30537:SF74">
    <property type="entry name" value="HTH-TYPE TRANSCRIPTIONAL REGULATOR TRPI"/>
    <property type="match status" value="1"/>
</dbReference>
<proteinExistence type="inferred from homology"/>
<dbReference type="RefSeq" id="WP_244760270.1">
    <property type="nucleotide sequence ID" value="NZ_JALJCJ010000002.1"/>
</dbReference>
<name>A0ABT8XH93_9HYPH</name>
<comment type="similarity">
    <text evidence="1">Belongs to the LysR transcriptional regulatory family.</text>
</comment>
<evidence type="ECO:0000259" key="5">
    <source>
        <dbReference type="PROSITE" id="PS50931"/>
    </source>
</evidence>
<keyword evidence="3" id="KW-0238">DNA-binding</keyword>
<evidence type="ECO:0000256" key="4">
    <source>
        <dbReference type="ARBA" id="ARBA00023163"/>
    </source>
</evidence>
<dbReference type="Pfam" id="PF00126">
    <property type="entry name" value="HTH_1"/>
    <property type="match status" value="1"/>
</dbReference>
<accession>A0ABT8XH93</accession>
<reference evidence="6" key="1">
    <citation type="submission" date="2022-04" db="EMBL/GenBank/DDBJ databases">
        <title>Shinella lacus sp. nov., a novel member of the genus Shinella from water.</title>
        <authorList>
            <person name="Deng Y."/>
        </authorList>
    </citation>
    <scope>NUCLEOTIDE SEQUENCE</scope>
    <source>
        <strain evidence="6">JCM 31239</strain>
    </source>
</reference>
<evidence type="ECO:0000256" key="1">
    <source>
        <dbReference type="ARBA" id="ARBA00009437"/>
    </source>
</evidence>
<dbReference type="Gene3D" id="3.40.190.10">
    <property type="entry name" value="Periplasmic binding protein-like II"/>
    <property type="match status" value="2"/>
</dbReference>
<keyword evidence="2" id="KW-0805">Transcription regulation</keyword>
<dbReference type="PROSITE" id="PS50931">
    <property type="entry name" value="HTH_LYSR"/>
    <property type="match status" value="1"/>
</dbReference>